<dbReference type="Proteomes" id="UP000199308">
    <property type="component" value="Unassembled WGS sequence"/>
</dbReference>
<keyword evidence="5" id="KW-0560">Oxidoreductase</keyword>
<evidence type="ECO:0000313" key="8">
    <source>
        <dbReference type="EMBL" id="SES64733.1"/>
    </source>
</evidence>
<dbReference type="RefSeq" id="WP_093326760.1">
    <property type="nucleotide sequence ID" value="NZ_AP027363.1"/>
</dbReference>
<reference evidence="8 9" key="1">
    <citation type="submission" date="2016-10" db="EMBL/GenBank/DDBJ databases">
        <authorList>
            <person name="de Groot N.N."/>
        </authorList>
    </citation>
    <scope>NUCLEOTIDE SEQUENCE [LARGE SCALE GENOMIC DNA]</scope>
    <source>
        <strain evidence="8 9">DSM 19706</strain>
    </source>
</reference>
<keyword evidence="4" id="KW-0274">FAD</keyword>
<dbReference type="SUPFAM" id="SSF51905">
    <property type="entry name" value="FAD/NAD(P)-binding domain"/>
    <property type="match status" value="1"/>
</dbReference>
<dbReference type="STRING" id="349064.SAMN05660429_00107"/>
<sequence>MSTYDYDVIIVGSGMSGGIAAKEFCEKGYKTLVLDRGKPLEHRHYKTENVPPWEMAQRGQKLSKKELEENYPVNQHCYILNEYTKGYMLKDVDHKYVQKKPFNWYRSSSVGGKSLLWARQVYRWNEIDFEANKKDGHGIDWPIRYQDVEPWYDYIEPFVGVSGSVEQLDILPDSKFLPAHPLNVVEREAKQKVEQAFPGRKIIPSRVAHLTAPQPIHTRLGRAQCQARSECQRGCSWGGYYSSLAGGLAAAKLTNNMTLTANAQVQKVLLDEKTGKTTGVQYIDTETLKAKTVSAKLVFMCASTVASVQILLNSTSKTYPNGIGNNHDVLGRYITDHVGGAGASGTIEGHLDSYYKGRRPSGIYVPRFRNINKAHGKFLRGFGYQGGAGRSGWRDGMYKDGIGAEFKQSNQLPGNWYLTMWGFGEMLPRYENRMYLDKEKTDIWGLPQPVMDVAVNDNEVEMQKDMEQSAIEMLTAAGATNISSGRGDFIPGSTIHEMGGAVMGRDPKTSYLNKWNQCHEVANLFVTDGSAFPSQSCVNPSLTFMALTARAVDYADKQLKAGKL</sequence>
<keyword evidence="9" id="KW-1185">Reference proteome</keyword>
<dbReference type="InterPro" id="IPR007867">
    <property type="entry name" value="GMC_OxRtase_C"/>
</dbReference>
<feature type="domain" description="Glucose-methanol-choline oxidoreductase C-terminal" evidence="7">
    <location>
        <begin position="428"/>
        <end position="547"/>
    </location>
</feature>
<comment type="similarity">
    <text evidence="2">Belongs to the GMC oxidoreductase family.</text>
</comment>
<dbReference type="EMBL" id="FOHK01000001">
    <property type="protein sequence ID" value="SES64733.1"/>
    <property type="molecule type" value="Genomic_DNA"/>
</dbReference>
<evidence type="ECO:0000256" key="5">
    <source>
        <dbReference type="ARBA" id="ARBA00023002"/>
    </source>
</evidence>
<comment type="cofactor">
    <cofactor evidence="1">
        <name>FAD</name>
        <dbReference type="ChEBI" id="CHEBI:57692"/>
    </cofactor>
</comment>
<evidence type="ECO:0000256" key="3">
    <source>
        <dbReference type="ARBA" id="ARBA00022630"/>
    </source>
</evidence>
<name>A0A1H9Y8I1_THASX</name>
<evidence type="ECO:0000256" key="2">
    <source>
        <dbReference type="ARBA" id="ARBA00010790"/>
    </source>
</evidence>
<organism evidence="8 9">
    <name type="scientific">Thalassotalea agarivorans</name>
    <name type="common">Thalassomonas agarivorans</name>
    <dbReference type="NCBI Taxonomy" id="349064"/>
    <lineage>
        <taxon>Bacteria</taxon>
        <taxon>Pseudomonadati</taxon>
        <taxon>Pseudomonadota</taxon>
        <taxon>Gammaproteobacteria</taxon>
        <taxon>Alteromonadales</taxon>
        <taxon>Colwelliaceae</taxon>
        <taxon>Thalassotalea</taxon>
    </lineage>
</organism>
<evidence type="ECO:0000256" key="4">
    <source>
        <dbReference type="ARBA" id="ARBA00022827"/>
    </source>
</evidence>
<evidence type="ECO:0000313" key="9">
    <source>
        <dbReference type="Proteomes" id="UP000199308"/>
    </source>
</evidence>
<evidence type="ECO:0000259" key="6">
    <source>
        <dbReference type="Pfam" id="PF00732"/>
    </source>
</evidence>
<dbReference type="InterPro" id="IPR000172">
    <property type="entry name" value="GMC_OxRdtase_N"/>
</dbReference>
<dbReference type="PANTHER" id="PTHR42784">
    <property type="entry name" value="PYRANOSE 2-OXIDASE"/>
    <property type="match status" value="1"/>
</dbReference>
<dbReference type="GO" id="GO:0050660">
    <property type="term" value="F:flavin adenine dinucleotide binding"/>
    <property type="evidence" value="ECO:0007669"/>
    <property type="project" value="InterPro"/>
</dbReference>
<evidence type="ECO:0000256" key="1">
    <source>
        <dbReference type="ARBA" id="ARBA00001974"/>
    </source>
</evidence>
<protein>
    <submittedName>
        <fullName evidence="8">Choline dehydrogenase</fullName>
    </submittedName>
</protein>
<dbReference type="Pfam" id="PF00732">
    <property type="entry name" value="GMC_oxred_N"/>
    <property type="match status" value="1"/>
</dbReference>
<gene>
    <name evidence="8" type="ORF">SAMN05660429_00107</name>
</gene>
<dbReference type="InterPro" id="IPR051473">
    <property type="entry name" value="P2Ox-like"/>
</dbReference>
<accession>A0A1H9Y8I1</accession>
<evidence type="ECO:0000259" key="7">
    <source>
        <dbReference type="Pfam" id="PF05199"/>
    </source>
</evidence>
<dbReference type="GO" id="GO:0016614">
    <property type="term" value="F:oxidoreductase activity, acting on CH-OH group of donors"/>
    <property type="evidence" value="ECO:0007669"/>
    <property type="project" value="InterPro"/>
</dbReference>
<keyword evidence="3" id="KW-0285">Flavoprotein</keyword>
<feature type="domain" description="Glucose-methanol-choline oxidoreductase N-terminal" evidence="6">
    <location>
        <begin position="88"/>
        <end position="337"/>
    </location>
</feature>
<dbReference type="Gene3D" id="3.50.50.60">
    <property type="entry name" value="FAD/NAD(P)-binding domain"/>
    <property type="match status" value="2"/>
</dbReference>
<dbReference type="AlphaFoldDB" id="A0A1H9Y8I1"/>
<dbReference type="OrthoDB" id="9787779at2"/>
<dbReference type="InterPro" id="IPR036188">
    <property type="entry name" value="FAD/NAD-bd_sf"/>
</dbReference>
<dbReference type="PANTHER" id="PTHR42784:SF1">
    <property type="entry name" value="PYRANOSE 2-OXIDASE"/>
    <property type="match status" value="1"/>
</dbReference>
<proteinExistence type="inferred from homology"/>
<dbReference type="Pfam" id="PF05199">
    <property type="entry name" value="GMC_oxred_C"/>
    <property type="match status" value="1"/>
</dbReference>
<dbReference type="SUPFAM" id="SSF54373">
    <property type="entry name" value="FAD-linked reductases, C-terminal domain"/>
    <property type="match status" value="1"/>
</dbReference>